<keyword evidence="8" id="KW-0544">Nucleosome core</keyword>
<evidence type="ECO:0000256" key="6">
    <source>
        <dbReference type="ARBA" id="ARBA00023125"/>
    </source>
</evidence>
<comment type="function">
    <text evidence="1">Core component of nucleosome. Nucleosomes wrap and compact DNA into chromatin, limiting DNA accessibility to the cellular machineries which require DNA as a template. Histones thereby play a central role in transcription regulation, DNA repair, DNA replication and chromosomal stability. DNA accessibility is regulated via a complex set of post-translational modifications of histones, also called histone code, and nucleosome remodeling.</text>
</comment>
<organism evidence="9 10">
    <name type="scientific">Opisthocomus hoazin</name>
    <name type="common">Hoatzin</name>
    <name type="synonym">Phasianus hoazin</name>
    <dbReference type="NCBI Taxonomy" id="30419"/>
    <lineage>
        <taxon>Eukaryota</taxon>
        <taxon>Metazoa</taxon>
        <taxon>Chordata</taxon>
        <taxon>Craniata</taxon>
        <taxon>Vertebrata</taxon>
        <taxon>Euteleostomi</taxon>
        <taxon>Archelosauria</taxon>
        <taxon>Archosauria</taxon>
        <taxon>Dinosauria</taxon>
        <taxon>Saurischia</taxon>
        <taxon>Theropoda</taxon>
        <taxon>Coelurosauria</taxon>
        <taxon>Aves</taxon>
        <taxon>Neognathae</taxon>
        <taxon>Neoaves</taxon>
        <taxon>Opisthocomiformes</taxon>
        <taxon>Opisthocomidae</taxon>
        <taxon>Opisthocomus</taxon>
    </lineage>
</organism>
<dbReference type="Proteomes" id="UP000053605">
    <property type="component" value="Unassembled WGS sequence"/>
</dbReference>
<dbReference type="PANTHER" id="PTHR10484">
    <property type="entry name" value="HISTONE H4"/>
    <property type="match status" value="1"/>
</dbReference>
<evidence type="ECO:0000256" key="3">
    <source>
        <dbReference type="ARBA" id="ARBA00004286"/>
    </source>
</evidence>
<dbReference type="EMBL" id="KK734606">
    <property type="protein sequence ID" value="KFR09827.1"/>
    <property type="molecule type" value="Genomic_DNA"/>
</dbReference>
<evidence type="ECO:0000313" key="10">
    <source>
        <dbReference type="Proteomes" id="UP000053605"/>
    </source>
</evidence>
<feature type="non-terminal residue" evidence="9">
    <location>
        <position position="92"/>
    </location>
</feature>
<dbReference type="PhylomeDB" id="A0A091W2F6"/>
<keyword evidence="6" id="KW-0238">DNA-binding</keyword>
<dbReference type="Gene3D" id="1.10.20.10">
    <property type="entry name" value="Histone, subunit A"/>
    <property type="match status" value="1"/>
</dbReference>
<dbReference type="GO" id="GO:0000786">
    <property type="term" value="C:nucleosome"/>
    <property type="evidence" value="ECO:0007669"/>
    <property type="project" value="UniProtKB-KW"/>
</dbReference>
<evidence type="ECO:0000256" key="7">
    <source>
        <dbReference type="ARBA" id="ARBA00023242"/>
    </source>
</evidence>
<dbReference type="STRING" id="30419.A0A091W2F6"/>
<dbReference type="GO" id="GO:0003677">
    <property type="term" value="F:DNA binding"/>
    <property type="evidence" value="ECO:0007669"/>
    <property type="project" value="UniProtKB-KW"/>
</dbReference>
<keyword evidence="7" id="KW-0539">Nucleus</keyword>
<evidence type="ECO:0000256" key="4">
    <source>
        <dbReference type="ARBA" id="ARBA00006564"/>
    </source>
</evidence>
<protein>
    <submittedName>
        <fullName evidence="9">Histone H4</fullName>
    </submittedName>
</protein>
<dbReference type="GO" id="GO:0005634">
    <property type="term" value="C:nucleus"/>
    <property type="evidence" value="ECO:0007669"/>
    <property type="project" value="UniProtKB-SubCell"/>
</dbReference>
<evidence type="ECO:0000256" key="8">
    <source>
        <dbReference type="ARBA" id="ARBA00023269"/>
    </source>
</evidence>
<evidence type="ECO:0000256" key="5">
    <source>
        <dbReference type="ARBA" id="ARBA00022454"/>
    </source>
</evidence>
<comment type="subcellular location">
    <subcellularLocation>
        <location evidence="3">Chromosome</location>
    </subcellularLocation>
    <subcellularLocation>
        <location evidence="2">Nucleus</location>
    </subcellularLocation>
</comment>
<reference evidence="9 10" key="1">
    <citation type="submission" date="2014-04" db="EMBL/GenBank/DDBJ databases">
        <title>Genome evolution of avian class.</title>
        <authorList>
            <person name="Zhang G."/>
            <person name="Li C."/>
        </authorList>
    </citation>
    <scope>NUCLEOTIDE SEQUENCE [LARGE SCALE GENOMIC DNA]</scope>
    <source>
        <strain evidence="9">BGI_N306</strain>
    </source>
</reference>
<evidence type="ECO:0000313" key="9">
    <source>
        <dbReference type="EMBL" id="KFR09827.1"/>
    </source>
</evidence>
<keyword evidence="10" id="KW-1185">Reference proteome</keyword>
<comment type="similarity">
    <text evidence="4">Belongs to the histone H4 family.</text>
</comment>
<feature type="non-terminal residue" evidence="9">
    <location>
        <position position="1"/>
    </location>
</feature>
<proteinExistence type="inferred from homology"/>
<evidence type="ECO:0000256" key="1">
    <source>
        <dbReference type="ARBA" id="ARBA00002001"/>
    </source>
</evidence>
<name>A0A091W2F6_OPIHO</name>
<dbReference type="InterPro" id="IPR001951">
    <property type="entry name" value="Histone_H4"/>
</dbReference>
<gene>
    <name evidence="9" type="ORF">N306_03144</name>
</gene>
<dbReference type="GO" id="GO:0030527">
    <property type="term" value="F:structural constituent of chromatin"/>
    <property type="evidence" value="ECO:0007669"/>
    <property type="project" value="InterPro"/>
</dbReference>
<dbReference type="InterPro" id="IPR009072">
    <property type="entry name" value="Histone-fold"/>
</dbReference>
<dbReference type="AlphaFoldDB" id="A0A091W2F6"/>
<accession>A0A091W2F6</accession>
<dbReference type="GO" id="GO:0046982">
    <property type="term" value="F:protein heterodimerization activity"/>
    <property type="evidence" value="ECO:0007669"/>
    <property type="project" value="InterPro"/>
</dbReference>
<evidence type="ECO:0000256" key="2">
    <source>
        <dbReference type="ARBA" id="ARBA00004123"/>
    </source>
</evidence>
<keyword evidence="5" id="KW-0158">Chromosome</keyword>
<sequence>KGVGENSTRCHQNALKDNIQNITKPPPHHLSCMLGVKHILGIICRNSHGLERSFQTMLRVSVTSTQHTKWKIVTAVVCAMKCQGGALYRSGG</sequence>